<protein>
    <submittedName>
        <fullName evidence="1">DNA-binding protein</fullName>
    </submittedName>
</protein>
<dbReference type="GO" id="GO:0003677">
    <property type="term" value="F:DNA binding"/>
    <property type="evidence" value="ECO:0007669"/>
    <property type="project" value="UniProtKB-KW"/>
</dbReference>
<dbReference type="InterPro" id="IPR009061">
    <property type="entry name" value="DNA-bd_dom_put_sf"/>
</dbReference>
<dbReference type="AlphaFoldDB" id="A0A931FQ24"/>
<gene>
    <name evidence="1" type="ORF">I2H38_19490</name>
</gene>
<comment type="caution">
    <text evidence="1">The sequence shown here is derived from an EMBL/GenBank/DDBJ whole genome shotgun (WGS) entry which is preliminary data.</text>
</comment>
<evidence type="ECO:0000313" key="2">
    <source>
        <dbReference type="Proteomes" id="UP000599312"/>
    </source>
</evidence>
<dbReference type="Proteomes" id="UP000599312">
    <property type="component" value="Unassembled WGS sequence"/>
</dbReference>
<dbReference type="EMBL" id="JADQDO010000016">
    <property type="protein sequence ID" value="MBF9235549.1"/>
    <property type="molecule type" value="Genomic_DNA"/>
</dbReference>
<keyword evidence="1" id="KW-0238">DNA-binding</keyword>
<organism evidence="1 2">
    <name type="scientific">Microvirga alba</name>
    <dbReference type="NCBI Taxonomy" id="2791025"/>
    <lineage>
        <taxon>Bacteria</taxon>
        <taxon>Pseudomonadati</taxon>
        <taxon>Pseudomonadota</taxon>
        <taxon>Alphaproteobacteria</taxon>
        <taxon>Hyphomicrobiales</taxon>
        <taxon>Methylobacteriaceae</taxon>
        <taxon>Microvirga</taxon>
    </lineage>
</organism>
<reference evidence="1" key="1">
    <citation type="submission" date="2020-11" db="EMBL/GenBank/DDBJ databases">
        <authorList>
            <person name="Kim M.K."/>
        </authorList>
    </citation>
    <scope>NUCLEOTIDE SEQUENCE</scope>
    <source>
        <strain evidence="1">BT350</strain>
    </source>
</reference>
<proteinExistence type="predicted"/>
<accession>A0A931FQ24</accession>
<keyword evidence="2" id="KW-1185">Reference proteome</keyword>
<dbReference type="RefSeq" id="WP_196273545.1">
    <property type="nucleotide sequence ID" value="NZ_JADQDO010000016.1"/>
</dbReference>
<evidence type="ECO:0000313" key="1">
    <source>
        <dbReference type="EMBL" id="MBF9235549.1"/>
    </source>
</evidence>
<dbReference type="SUPFAM" id="SSF46955">
    <property type="entry name" value="Putative DNA-binding domain"/>
    <property type="match status" value="1"/>
</dbReference>
<name>A0A931FQ24_9HYPH</name>
<sequence length="71" mass="7905">MAQPAFLTAHQLAQRWNGVVTTGTLANWRSKRVGPPFTKLRGRVLYPVDQVEAWEAANLMKAVNDNTPAKD</sequence>